<comment type="subunit">
    <text evidence="8">Homodimer.</text>
</comment>
<reference evidence="10 11" key="1">
    <citation type="submission" date="2017-05" db="EMBL/GenBank/DDBJ databases">
        <title>Virgibacillus sp. AK90 isolated from a saltern of Kakinada, India.</title>
        <authorList>
            <person name="Gupta V."/>
            <person name="Sidhu C."/>
            <person name="Korpole S."/>
            <person name="Pinnaka A.K."/>
        </authorList>
    </citation>
    <scope>NUCLEOTIDE SEQUENCE [LARGE SCALE GENOMIC DNA]</scope>
    <source>
        <strain evidence="10 11">AK90</strain>
    </source>
</reference>
<evidence type="ECO:0000256" key="1">
    <source>
        <dbReference type="ARBA" id="ARBA00000083"/>
    </source>
</evidence>
<dbReference type="Proteomes" id="UP000256488">
    <property type="component" value="Unassembled WGS sequence"/>
</dbReference>
<proteinExistence type="inferred from homology"/>
<evidence type="ECO:0000313" key="11">
    <source>
        <dbReference type="Proteomes" id="UP000256488"/>
    </source>
</evidence>
<dbReference type="Gene3D" id="3.40.50.720">
    <property type="entry name" value="NAD(P)-binding Rossmann-like Domain"/>
    <property type="match status" value="1"/>
</dbReference>
<evidence type="ECO:0000256" key="5">
    <source>
        <dbReference type="ARBA" id="ARBA00018569"/>
    </source>
</evidence>
<evidence type="ECO:0000256" key="8">
    <source>
        <dbReference type="RuleBase" id="RU366046"/>
    </source>
</evidence>
<keyword evidence="6 8" id="KW-0520">NAD</keyword>
<dbReference type="Gene3D" id="3.90.25.10">
    <property type="entry name" value="UDP-galactose 4-epimerase, domain 1"/>
    <property type="match status" value="1"/>
</dbReference>
<comment type="similarity">
    <text evidence="3 8">Belongs to the NAD(P)-dependent epimerase/dehydratase family.</text>
</comment>
<keyword evidence="8" id="KW-0119">Carbohydrate metabolism</keyword>
<dbReference type="InterPro" id="IPR016040">
    <property type="entry name" value="NAD(P)-bd_dom"/>
</dbReference>
<dbReference type="AlphaFoldDB" id="A0A3E0WN62"/>
<dbReference type="CDD" id="cd05247">
    <property type="entry name" value="UDP_G4E_1_SDR_e"/>
    <property type="match status" value="1"/>
</dbReference>
<dbReference type="PANTHER" id="PTHR43725:SF47">
    <property type="entry name" value="UDP-GLUCOSE 4-EPIMERASE"/>
    <property type="match status" value="1"/>
</dbReference>
<comment type="catalytic activity">
    <reaction evidence="1 8">
        <text>UDP-alpha-D-glucose = UDP-alpha-D-galactose</text>
        <dbReference type="Rhea" id="RHEA:22168"/>
        <dbReference type="ChEBI" id="CHEBI:58885"/>
        <dbReference type="ChEBI" id="CHEBI:66914"/>
        <dbReference type="EC" id="5.1.3.2"/>
    </reaction>
</comment>
<name>A0A3E0WN62_9BACI</name>
<evidence type="ECO:0000256" key="2">
    <source>
        <dbReference type="ARBA" id="ARBA00001911"/>
    </source>
</evidence>
<dbReference type="EC" id="5.1.3.2" evidence="4 8"/>
<protein>
    <recommendedName>
        <fullName evidence="5 8">UDP-glucose 4-epimerase</fullName>
        <ecNumber evidence="4 8">5.1.3.2</ecNumber>
    </recommendedName>
</protein>
<dbReference type="SUPFAM" id="SSF51735">
    <property type="entry name" value="NAD(P)-binding Rossmann-fold domains"/>
    <property type="match status" value="1"/>
</dbReference>
<comment type="pathway">
    <text evidence="8">Carbohydrate metabolism; galactose metabolism.</text>
</comment>
<comment type="cofactor">
    <cofactor evidence="2 8">
        <name>NAD(+)</name>
        <dbReference type="ChEBI" id="CHEBI:57540"/>
    </cofactor>
</comment>
<sequence length="332" mass="37141">MNILITGGAGYIGSHTCIALLGAGHKVIVADNFYNSAIETIDKIQEVTNKKIIIYKNDITNYFELESIFNENPIDGVIHFAGYKAVDESIKRPLDYYYNNVLSTINIAKICTKYNVKKIVFSSSATVYGNNMPPFVEKMKLQPSINPYGETKVMSERILMDMVNANFTFKVSILRYFNPVGAHESGLIGENPNGKPNNLMPYITQVAKGKLEKLRVFGNDYPTIDGTGVRDYIHVMDLAEGHVAALNNIKQGTNIYNLGTGKGTSVLELVNAFEEANNVKIPYEITSRRPGDIAQAYADPSKANKELKWEAKRDLLSMCRDAWRFEKNNKTL</sequence>
<dbReference type="GO" id="GO:0006012">
    <property type="term" value="P:galactose metabolic process"/>
    <property type="evidence" value="ECO:0007669"/>
    <property type="project" value="UniProtKB-UniPathway"/>
</dbReference>
<dbReference type="EMBL" id="NFZX01000038">
    <property type="protein sequence ID" value="RFA33385.1"/>
    <property type="molecule type" value="Genomic_DNA"/>
</dbReference>
<feature type="domain" description="NAD(P)-binding" evidence="9">
    <location>
        <begin position="4"/>
        <end position="321"/>
    </location>
</feature>
<gene>
    <name evidence="10" type="ORF">CAI16_15015</name>
</gene>
<dbReference type="GO" id="GO:0005829">
    <property type="term" value="C:cytosol"/>
    <property type="evidence" value="ECO:0007669"/>
    <property type="project" value="TreeGrafter"/>
</dbReference>
<evidence type="ECO:0000256" key="3">
    <source>
        <dbReference type="ARBA" id="ARBA00007637"/>
    </source>
</evidence>
<evidence type="ECO:0000313" key="10">
    <source>
        <dbReference type="EMBL" id="RFA33385.1"/>
    </source>
</evidence>
<evidence type="ECO:0000256" key="6">
    <source>
        <dbReference type="ARBA" id="ARBA00023027"/>
    </source>
</evidence>
<organism evidence="10 11">
    <name type="scientific">Virgibacillus dokdonensis</name>
    <dbReference type="NCBI Taxonomy" id="302167"/>
    <lineage>
        <taxon>Bacteria</taxon>
        <taxon>Bacillati</taxon>
        <taxon>Bacillota</taxon>
        <taxon>Bacilli</taxon>
        <taxon>Bacillales</taxon>
        <taxon>Bacillaceae</taxon>
        <taxon>Virgibacillus</taxon>
    </lineage>
</organism>
<dbReference type="UniPathway" id="UPA00214"/>
<dbReference type="GO" id="GO:0003978">
    <property type="term" value="F:UDP-glucose 4-epimerase activity"/>
    <property type="evidence" value="ECO:0007669"/>
    <property type="project" value="UniProtKB-UniRule"/>
</dbReference>
<dbReference type="InterPro" id="IPR036291">
    <property type="entry name" value="NAD(P)-bd_dom_sf"/>
</dbReference>
<evidence type="ECO:0000256" key="4">
    <source>
        <dbReference type="ARBA" id="ARBA00013189"/>
    </source>
</evidence>
<comment type="caution">
    <text evidence="10">The sequence shown here is derived from an EMBL/GenBank/DDBJ whole genome shotgun (WGS) entry which is preliminary data.</text>
</comment>
<dbReference type="Pfam" id="PF16363">
    <property type="entry name" value="GDP_Man_Dehyd"/>
    <property type="match status" value="1"/>
</dbReference>
<dbReference type="FunFam" id="3.90.25.10:FF:000028">
    <property type="entry name" value="UDP-glucose 4-epimerase GalE"/>
    <property type="match status" value="1"/>
</dbReference>
<dbReference type="NCBIfam" id="NF007956">
    <property type="entry name" value="PRK10675.1"/>
    <property type="match status" value="1"/>
</dbReference>
<dbReference type="PANTHER" id="PTHR43725">
    <property type="entry name" value="UDP-GLUCOSE 4-EPIMERASE"/>
    <property type="match status" value="1"/>
</dbReference>
<dbReference type="InterPro" id="IPR005886">
    <property type="entry name" value="UDP_G4E"/>
</dbReference>
<dbReference type="RefSeq" id="WP_116279065.1">
    <property type="nucleotide sequence ID" value="NZ_NFZX01000038.1"/>
</dbReference>
<dbReference type="PRINTS" id="PR01713">
    <property type="entry name" value="NUCEPIMERASE"/>
</dbReference>
<dbReference type="NCBIfam" id="TIGR01179">
    <property type="entry name" value="galE"/>
    <property type="match status" value="1"/>
</dbReference>
<accession>A0A3E0WN62</accession>
<evidence type="ECO:0000259" key="9">
    <source>
        <dbReference type="Pfam" id="PF16363"/>
    </source>
</evidence>
<keyword evidence="7 8" id="KW-0413">Isomerase</keyword>
<evidence type="ECO:0000256" key="7">
    <source>
        <dbReference type="ARBA" id="ARBA00023235"/>
    </source>
</evidence>